<feature type="non-terminal residue" evidence="2">
    <location>
        <position position="1"/>
    </location>
</feature>
<accession>A0A0H5RHP7</accession>
<proteinExistence type="predicted"/>
<evidence type="ECO:0000313" key="2">
    <source>
        <dbReference type="EMBL" id="CRZ13052.1"/>
    </source>
</evidence>
<name>A0A0H5RHP7_9EUKA</name>
<organism evidence="2">
    <name type="scientific">Spongospora subterranea</name>
    <dbReference type="NCBI Taxonomy" id="70186"/>
    <lineage>
        <taxon>Eukaryota</taxon>
        <taxon>Sar</taxon>
        <taxon>Rhizaria</taxon>
        <taxon>Endomyxa</taxon>
        <taxon>Phytomyxea</taxon>
        <taxon>Plasmodiophorida</taxon>
        <taxon>Plasmodiophoridae</taxon>
        <taxon>Spongospora</taxon>
    </lineage>
</organism>
<protein>
    <submittedName>
        <fullName evidence="2">Uncharacterized protein</fullName>
    </submittedName>
</protein>
<feature type="non-terminal residue" evidence="2">
    <location>
        <position position="140"/>
    </location>
</feature>
<dbReference type="AlphaFoldDB" id="A0A0H5RHP7"/>
<evidence type="ECO:0000256" key="1">
    <source>
        <dbReference type="SAM" id="MobiDB-lite"/>
    </source>
</evidence>
<feature type="compositionally biased region" description="Basic and acidic residues" evidence="1">
    <location>
        <begin position="21"/>
        <end position="30"/>
    </location>
</feature>
<feature type="region of interest" description="Disordered" evidence="1">
    <location>
        <begin position="8"/>
        <end position="30"/>
    </location>
</feature>
<dbReference type="EMBL" id="HACM01012610">
    <property type="protein sequence ID" value="CRZ13052.1"/>
    <property type="molecule type" value="Transcribed_RNA"/>
</dbReference>
<sequence length="140" mass="16267">EQACASAISTHMAPCNHNHRKPDPISSRDDDHDIYQLLRSSQSDTEYKELAVRLDKMENLLTLYAKSMLKRRLKERRLKPRPGFTRAVIPCNNTYSARMMKLERIMKRLTTQSGALIDQLNSKTSVDTHRRVNEIIQELD</sequence>
<reference evidence="2" key="1">
    <citation type="submission" date="2015-04" db="EMBL/GenBank/DDBJ databases">
        <title>The genome sequence of the plant pathogenic Rhizarian Plasmodiophora brassicae reveals insights in its biotrophic life cycle and the origin of chitin synthesis.</title>
        <authorList>
            <person name="Schwelm A."/>
            <person name="Fogelqvist J."/>
            <person name="Knaust A."/>
            <person name="Julke S."/>
            <person name="Lilja T."/>
            <person name="Dhandapani V."/>
            <person name="Bonilla-Rosso G."/>
            <person name="Karlsson M."/>
            <person name="Shevchenko A."/>
            <person name="Choi S.R."/>
            <person name="Kim H.G."/>
            <person name="Park J.Y."/>
            <person name="Lim Y.P."/>
            <person name="Ludwig-Muller J."/>
            <person name="Dixelius C."/>
        </authorList>
    </citation>
    <scope>NUCLEOTIDE SEQUENCE</scope>
    <source>
        <tissue evidence="2">Potato root galls</tissue>
    </source>
</reference>